<reference evidence="1 2" key="1">
    <citation type="submission" date="2019-09" db="EMBL/GenBank/DDBJ databases">
        <title>Bacillus ochoae sp. nov., Paenibacillus whitsoniae sp. nov., Paenibacillus spiritus sp. nov. Isolated from the Mars Exploration Rover during spacecraft assembly.</title>
        <authorList>
            <person name="Seuylemezian A."/>
            <person name="Vaishampayan P."/>
        </authorList>
    </citation>
    <scope>NUCLEOTIDE SEQUENCE [LARGE SCALE GENOMIC DNA]</scope>
    <source>
        <strain evidence="1 2">MER_111</strain>
    </source>
</reference>
<comment type="caution">
    <text evidence="1">The sequence shown here is derived from an EMBL/GenBank/DDBJ whole genome shotgun (WGS) entry which is preliminary data.</text>
</comment>
<keyword evidence="2" id="KW-1185">Reference proteome</keyword>
<proteinExistence type="predicted"/>
<gene>
    <name evidence="1" type="ORF">F4V43_10910</name>
</gene>
<dbReference type="AlphaFoldDB" id="A0A5J5G8X8"/>
<dbReference type="OrthoDB" id="2967914at2"/>
<dbReference type="InterPro" id="IPR046905">
    <property type="entry name" value="ABC-3C_MC1"/>
</dbReference>
<dbReference type="Proteomes" id="UP000367750">
    <property type="component" value="Unassembled WGS sequence"/>
</dbReference>
<dbReference type="EMBL" id="VYKK01000015">
    <property type="protein sequence ID" value="KAA9003923.1"/>
    <property type="molecule type" value="Genomic_DNA"/>
</dbReference>
<evidence type="ECO:0000313" key="1">
    <source>
        <dbReference type="EMBL" id="KAA9003923.1"/>
    </source>
</evidence>
<accession>A0A5J5G8X8</accession>
<protein>
    <submittedName>
        <fullName evidence="1">Uncharacterized protein</fullName>
    </submittedName>
</protein>
<dbReference type="Pfam" id="PF20289">
    <property type="entry name" value="MComp1"/>
    <property type="match status" value="1"/>
</dbReference>
<sequence length="179" mass="20736">MINSICLLLEEAGLEKSRIKLEYSKFLYANPEQIFVLSSFTNEDELSSGWKNTAHEVAVTIQSKLSDELDSLRWDIYLIYVVNDLVSPHLKAEIENSRLYFRKLVIFKGEEVPIENRLPLGILGHLHFNEKLTLFDDYSFLEEFKKNVSPEVQKELGDDFFIDPKSNLEILKSKYGGEL</sequence>
<name>A0A5J5G8X8_9BACL</name>
<organism evidence="1 2">
    <name type="scientific">Paenibacillus spiritus</name>
    <dbReference type="NCBI Taxonomy" id="2496557"/>
    <lineage>
        <taxon>Bacteria</taxon>
        <taxon>Bacillati</taxon>
        <taxon>Bacillota</taxon>
        <taxon>Bacilli</taxon>
        <taxon>Bacillales</taxon>
        <taxon>Paenibacillaceae</taxon>
        <taxon>Paenibacillus</taxon>
    </lineage>
</organism>
<dbReference type="RefSeq" id="WP_150458278.1">
    <property type="nucleotide sequence ID" value="NZ_VYKK01000015.1"/>
</dbReference>
<evidence type="ECO:0000313" key="2">
    <source>
        <dbReference type="Proteomes" id="UP000367750"/>
    </source>
</evidence>